<protein>
    <submittedName>
        <fullName evidence="1">Uncharacterized protein</fullName>
    </submittedName>
</protein>
<evidence type="ECO:0000313" key="2">
    <source>
        <dbReference type="Proteomes" id="UP001430377"/>
    </source>
</evidence>
<evidence type="ECO:0000313" key="1">
    <source>
        <dbReference type="EMBL" id="MBX0325587.1"/>
    </source>
</evidence>
<dbReference type="RefSeq" id="WP_220620451.1">
    <property type="nucleotide sequence ID" value="NZ_RKLR01000016.1"/>
</dbReference>
<comment type="caution">
    <text evidence="1">The sequence shown here is derived from an EMBL/GenBank/DDBJ whole genome shotgun (WGS) entry which is preliminary data.</text>
</comment>
<proteinExistence type="predicted"/>
<sequence>MADSTESPQHIETRADSLVGTPLERAQIRITETGFLAAFSDDWCSWQGLFPTRELAAQAVTTHTERARRSPDYAYHYGAQSPFVVELLDDKTAQLCPCQELESLKPWQADRDGQQLLRAKSGRPPLDEVLHRGHLIECHGPDDGMVLSVSSTRCFGLPAFSVIFADPDTESNQDGTYPDSSYRYLNNYVAREGEALCVSMHDRLAFRGQTDAQTDLGRGLNQHRSREPSFVG</sequence>
<keyword evidence="2" id="KW-1185">Reference proteome</keyword>
<dbReference type="Proteomes" id="UP001430377">
    <property type="component" value="Unassembled WGS sequence"/>
</dbReference>
<dbReference type="AlphaFoldDB" id="A0AAW4PZ69"/>
<gene>
    <name evidence="1" type="ORF">EGH21_21415</name>
</gene>
<organism evidence="1 2">
    <name type="scientific">Haloarcula rubra</name>
    <dbReference type="NCBI Taxonomy" id="2487747"/>
    <lineage>
        <taxon>Archaea</taxon>
        <taxon>Methanobacteriati</taxon>
        <taxon>Methanobacteriota</taxon>
        <taxon>Stenosarchaea group</taxon>
        <taxon>Halobacteria</taxon>
        <taxon>Halobacteriales</taxon>
        <taxon>Haloarculaceae</taxon>
        <taxon>Haloarcula</taxon>
    </lineage>
</organism>
<reference evidence="1 2" key="1">
    <citation type="submission" date="2021-06" db="EMBL/GenBank/DDBJ databases">
        <title>Halomicroarcula sp. a new haloarchaeum isolated from saline soil.</title>
        <authorList>
            <person name="Duran-Viseras A."/>
            <person name="Sanchez-Porro C."/>
            <person name="Ventosa A."/>
        </authorList>
    </citation>
    <scope>NUCLEOTIDE SEQUENCE [LARGE SCALE GENOMIC DNA]</scope>
    <source>
        <strain evidence="1 2">F13</strain>
    </source>
</reference>
<dbReference type="EMBL" id="RKLR01000016">
    <property type="protein sequence ID" value="MBX0325587.1"/>
    <property type="molecule type" value="Genomic_DNA"/>
</dbReference>
<name>A0AAW4PZ69_9EURY</name>
<accession>A0AAW4PZ69</accession>